<sequence>MAKSQKRDFYENCENRPQKQFVICLNTIFSYFFLQLTILHNR</sequence>
<accession>A0A0K2TXJ1</accession>
<proteinExistence type="predicted"/>
<protein>
    <submittedName>
        <fullName evidence="2">Uncharacterized protein</fullName>
    </submittedName>
</protein>
<dbReference type="AlphaFoldDB" id="A0A0K2TXJ1"/>
<reference evidence="2" key="1">
    <citation type="submission" date="2014-05" db="EMBL/GenBank/DDBJ databases">
        <authorList>
            <person name="Chronopoulou M."/>
        </authorList>
    </citation>
    <scope>NUCLEOTIDE SEQUENCE</scope>
    <source>
        <tissue evidence="2">Whole organism</tissue>
    </source>
</reference>
<evidence type="ECO:0000256" key="1">
    <source>
        <dbReference type="SAM" id="Phobius"/>
    </source>
</evidence>
<dbReference type="EMBL" id="HACA01013378">
    <property type="protein sequence ID" value="CDW30739.1"/>
    <property type="molecule type" value="Transcribed_RNA"/>
</dbReference>
<evidence type="ECO:0000313" key="2">
    <source>
        <dbReference type="EMBL" id="CDW30739.1"/>
    </source>
</evidence>
<organism evidence="2">
    <name type="scientific">Lepeophtheirus salmonis</name>
    <name type="common">Salmon louse</name>
    <name type="synonym">Caligus salmonis</name>
    <dbReference type="NCBI Taxonomy" id="72036"/>
    <lineage>
        <taxon>Eukaryota</taxon>
        <taxon>Metazoa</taxon>
        <taxon>Ecdysozoa</taxon>
        <taxon>Arthropoda</taxon>
        <taxon>Crustacea</taxon>
        <taxon>Multicrustacea</taxon>
        <taxon>Hexanauplia</taxon>
        <taxon>Copepoda</taxon>
        <taxon>Siphonostomatoida</taxon>
        <taxon>Caligidae</taxon>
        <taxon>Lepeophtheirus</taxon>
    </lineage>
</organism>
<keyword evidence="1" id="KW-0812">Transmembrane</keyword>
<keyword evidence="1" id="KW-0472">Membrane</keyword>
<keyword evidence="1" id="KW-1133">Transmembrane helix</keyword>
<feature type="transmembrane region" description="Helical" evidence="1">
    <location>
        <begin position="21"/>
        <end position="39"/>
    </location>
</feature>
<name>A0A0K2TXJ1_LEPSM</name>